<evidence type="ECO:0000256" key="1">
    <source>
        <dbReference type="SAM" id="Phobius"/>
    </source>
</evidence>
<feature type="transmembrane region" description="Helical" evidence="1">
    <location>
        <begin position="76"/>
        <end position="94"/>
    </location>
</feature>
<dbReference type="RefSeq" id="WP_283217560.1">
    <property type="nucleotide sequence ID" value="NZ_LGFD01000015.1"/>
</dbReference>
<dbReference type="PATRIC" id="fig|172049.5.peg.1809"/>
<protein>
    <submittedName>
        <fullName evidence="2">Uncharacterized protein</fullName>
    </submittedName>
</protein>
<organism evidence="2 3">
    <name type="scientific">Thermococcus sibiricus</name>
    <dbReference type="NCBI Taxonomy" id="172049"/>
    <lineage>
        <taxon>Archaea</taxon>
        <taxon>Methanobacteriati</taxon>
        <taxon>Methanobacteriota</taxon>
        <taxon>Thermococci</taxon>
        <taxon>Thermococcales</taxon>
        <taxon>Thermococcaceae</taxon>
        <taxon>Thermococcus</taxon>
    </lineage>
</organism>
<dbReference type="Proteomes" id="UP000053911">
    <property type="component" value="Unassembled WGS sequence"/>
</dbReference>
<proteinExistence type="predicted"/>
<gene>
    <name evidence="2" type="ORF">XD54_0945</name>
</gene>
<dbReference type="AlphaFoldDB" id="A0A101ELU6"/>
<reference evidence="3" key="1">
    <citation type="journal article" date="2015" name="MBio">
        <title>Genome-Resolved Metagenomic Analysis Reveals Roles for Candidate Phyla and Other Microbial Community Members in Biogeochemical Transformations in Oil Reservoirs.</title>
        <authorList>
            <person name="Hu P."/>
            <person name="Tom L."/>
            <person name="Singh A."/>
            <person name="Thomas B.C."/>
            <person name="Baker B.J."/>
            <person name="Piceno Y.M."/>
            <person name="Andersen G.L."/>
            <person name="Banfield J.F."/>
        </authorList>
    </citation>
    <scope>NUCLEOTIDE SEQUENCE [LARGE SCALE GENOMIC DNA]</scope>
</reference>
<dbReference type="EMBL" id="LGFD01000015">
    <property type="protein sequence ID" value="KUK17759.1"/>
    <property type="molecule type" value="Genomic_DNA"/>
</dbReference>
<evidence type="ECO:0000313" key="2">
    <source>
        <dbReference type="EMBL" id="KUK17759.1"/>
    </source>
</evidence>
<feature type="transmembrane region" description="Helical" evidence="1">
    <location>
        <begin position="47"/>
        <end position="64"/>
    </location>
</feature>
<name>A0A101ELU6_9EURY</name>
<keyword evidence="1" id="KW-1133">Transmembrane helix</keyword>
<sequence length="95" mass="9530">MSPKHEFGGQMLRKTLSLGLVLMALGVVVGGISETARVVWYVTHSEALSGATAITTAGVIGAMIKYGVSAGIIKTALGLGFATIGGVTLVIGTAL</sequence>
<accession>A0A101ELU6</accession>
<keyword evidence="1" id="KW-0812">Transmembrane</keyword>
<comment type="caution">
    <text evidence="2">The sequence shown here is derived from an EMBL/GenBank/DDBJ whole genome shotgun (WGS) entry which is preliminary data.</text>
</comment>
<evidence type="ECO:0000313" key="3">
    <source>
        <dbReference type="Proteomes" id="UP000053911"/>
    </source>
</evidence>
<keyword evidence="1" id="KW-0472">Membrane</keyword>